<dbReference type="AlphaFoldDB" id="A0A0E9UQR2"/>
<evidence type="ECO:0000313" key="1">
    <source>
        <dbReference type="EMBL" id="JAH68096.1"/>
    </source>
</evidence>
<protein>
    <submittedName>
        <fullName evidence="1">Uncharacterized protein</fullName>
    </submittedName>
</protein>
<reference evidence="1" key="1">
    <citation type="submission" date="2014-11" db="EMBL/GenBank/DDBJ databases">
        <authorList>
            <person name="Amaro Gonzalez C."/>
        </authorList>
    </citation>
    <scope>NUCLEOTIDE SEQUENCE</scope>
</reference>
<proteinExistence type="predicted"/>
<organism evidence="1">
    <name type="scientific">Anguilla anguilla</name>
    <name type="common">European freshwater eel</name>
    <name type="synonym">Muraena anguilla</name>
    <dbReference type="NCBI Taxonomy" id="7936"/>
    <lineage>
        <taxon>Eukaryota</taxon>
        <taxon>Metazoa</taxon>
        <taxon>Chordata</taxon>
        <taxon>Craniata</taxon>
        <taxon>Vertebrata</taxon>
        <taxon>Euteleostomi</taxon>
        <taxon>Actinopterygii</taxon>
        <taxon>Neopterygii</taxon>
        <taxon>Teleostei</taxon>
        <taxon>Anguilliformes</taxon>
        <taxon>Anguillidae</taxon>
        <taxon>Anguilla</taxon>
    </lineage>
</organism>
<name>A0A0E9UQR2_ANGAN</name>
<accession>A0A0E9UQR2</accession>
<reference evidence="1" key="2">
    <citation type="journal article" date="2015" name="Fish Shellfish Immunol.">
        <title>Early steps in the European eel (Anguilla anguilla)-Vibrio vulnificus interaction in the gills: Role of the RtxA13 toxin.</title>
        <authorList>
            <person name="Callol A."/>
            <person name="Pajuelo D."/>
            <person name="Ebbesson L."/>
            <person name="Teles M."/>
            <person name="MacKenzie S."/>
            <person name="Amaro C."/>
        </authorList>
    </citation>
    <scope>NUCLEOTIDE SEQUENCE</scope>
</reference>
<sequence length="69" mass="7593">MVISGDIQNFDSPSLPFLLFVSSSKREGECENSTSKSACRQKSTDFHSMYLSNVGCDNEQALILKIPCS</sequence>
<dbReference type="EMBL" id="GBXM01040481">
    <property type="protein sequence ID" value="JAH68096.1"/>
    <property type="molecule type" value="Transcribed_RNA"/>
</dbReference>